<evidence type="ECO:0008006" key="8">
    <source>
        <dbReference type="Google" id="ProtNLM"/>
    </source>
</evidence>
<feature type="transmembrane region" description="Helical" evidence="6">
    <location>
        <begin position="51"/>
        <end position="68"/>
    </location>
</feature>
<organism evidence="7">
    <name type="scientific">marine metagenome</name>
    <dbReference type="NCBI Taxonomy" id="408172"/>
    <lineage>
        <taxon>unclassified sequences</taxon>
        <taxon>metagenomes</taxon>
        <taxon>ecological metagenomes</taxon>
    </lineage>
</organism>
<dbReference type="PANTHER" id="PTHR42948">
    <property type="entry name" value="TRANSPORTER"/>
    <property type="match status" value="1"/>
</dbReference>
<sequence>TLSVAFFALTFFSVVAGWVLAYLVKSVMGELIGLSPSASVELFNLVKSDPVAMTFWHGVFMVLTMSIVGQGVRSGVERAVSLMMPALFVILLFLVVYAAVTADFSSAIEFMFVPDFDRVDSQVVLLALGQAFFSLSVGGGGIIAYGAYLQREASIPKTAVLIASANVSVDLLAGLAIFPLVFAYGLKAGAGPGLLFETLPVAFSQMPGGGLVGSLFFVLVLFAALSTSISMLESVVSRLIERPGATRARMTVIAGSVIWFIGLGSVFSYNL</sequence>
<feature type="transmembrane region" description="Helical" evidence="6">
    <location>
        <begin position="160"/>
        <end position="186"/>
    </location>
</feature>
<accession>A0A382XH34</accession>
<evidence type="ECO:0000256" key="6">
    <source>
        <dbReference type="SAM" id="Phobius"/>
    </source>
</evidence>
<feature type="non-terminal residue" evidence="7">
    <location>
        <position position="1"/>
    </location>
</feature>
<evidence type="ECO:0000256" key="2">
    <source>
        <dbReference type="ARBA" id="ARBA00022448"/>
    </source>
</evidence>
<evidence type="ECO:0000256" key="4">
    <source>
        <dbReference type="ARBA" id="ARBA00022989"/>
    </source>
</evidence>
<dbReference type="GO" id="GO:0016020">
    <property type="term" value="C:membrane"/>
    <property type="evidence" value="ECO:0007669"/>
    <property type="project" value="UniProtKB-SubCell"/>
</dbReference>
<dbReference type="SUPFAM" id="SSF161070">
    <property type="entry name" value="SNF-like"/>
    <property type="match status" value="1"/>
</dbReference>
<protein>
    <recommendedName>
        <fullName evidence="8">Sodium-dependent transporter</fullName>
    </recommendedName>
</protein>
<dbReference type="PANTHER" id="PTHR42948:SF1">
    <property type="entry name" value="TRANSPORTER"/>
    <property type="match status" value="1"/>
</dbReference>
<gene>
    <name evidence="7" type="ORF">METZ01_LOCUS422595</name>
</gene>
<proteinExistence type="predicted"/>
<dbReference type="AlphaFoldDB" id="A0A382XH34"/>
<name>A0A382XH34_9ZZZZ</name>
<feature type="transmembrane region" description="Helical" evidence="6">
    <location>
        <begin position="80"/>
        <end position="102"/>
    </location>
</feature>
<comment type="subcellular location">
    <subcellularLocation>
        <location evidence="1">Membrane</location>
        <topology evidence="1">Multi-pass membrane protein</topology>
    </subcellularLocation>
</comment>
<keyword evidence="5 6" id="KW-0472">Membrane</keyword>
<evidence type="ECO:0000256" key="1">
    <source>
        <dbReference type="ARBA" id="ARBA00004141"/>
    </source>
</evidence>
<dbReference type="InterPro" id="IPR000175">
    <property type="entry name" value="Na/ntran_symport"/>
</dbReference>
<keyword evidence="2" id="KW-0813">Transport</keyword>
<dbReference type="EMBL" id="UINC01167303">
    <property type="protein sequence ID" value="SVD69741.1"/>
    <property type="molecule type" value="Genomic_DNA"/>
</dbReference>
<keyword evidence="4 6" id="KW-1133">Transmembrane helix</keyword>
<evidence type="ECO:0000256" key="5">
    <source>
        <dbReference type="ARBA" id="ARBA00023136"/>
    </source>
</evidence>
<dbReference type="InterPro" id="IPR037272">
    <property type="entry name" value="SNS_sf"/>
</dbReference>
<dbReference type="CDD" id="cd10336">
    <property type="entry name" value="SLC6sbd_Tyt1-Like"/>
    <property type="match status" value="1"/>
</dbReference>
<feature type="transmembrane region" description="Helical" evidence="6">
    <location>
        <begin position="250"/>
        <end position="269"/>
    </location>
</feature>
<dbReference type="Pfam" id="PF00209">
    <property type="entry name" value="SNF"/>
    <property type="match status" value="1"/>
</dbReference>
<dbReference type="InterPro" id="IPR047218">
    <property type="entry name" value="YocR/YhdH-like"/>
</dbReference>
<evidence type="ECO:0000313" key="7">
    <source>
        <dbReference type="EMBL" id="SVD69741.1"/>
    </source>
</evidence>
<evidence type="ECO:0000256" key="3">
    <source>
        <dbReference type="ARBA" id="ARBA00022692"/>
    </source>
</evidence>
<keyword evidence="3 6" id="KW-0812">Transmembrane</keyword>
<feature type="non-terminal residue" evidence="7">
    <location>
        <position position="271"/>
    </location>
</feature>
<feature type="transmembrane region" description="Helical" evidence="6">
    <location>
        <begin position="206"/>
        <end position="229"/>
    </location>
</feature>
<reference evidence="7" key="1">
    <citation type="submission" date="2018-05" db="EMBL/GenBank/DDBJ databases">
        <authorList>
            <person name="Lanie J.A."/>
            <person name="Ng W.-L."/>
            <person name="Kazmierczak K.M."/>
            <person name="Andrzejewski T.M."/>
            <person name="Davidsen T.M."/>
            <person name="Wayne K.J."/>
            <person name="Tettelin H."/>
            <person name="Glass J.I."/>
            <person name="Rusch D."/>
            <person name="Podicherti R."/>
            <person name="Tsui H.-C.T."/>
            <person name="Winkler M.E."/>
        </authorList>
    </citation>
    <scope>NUCLEOTIDE SEQUENCE</scope>
</reference>
<feature type="transmembrane region" description="Helical" evidence="6">
    <location>
        <begin position="122"/>
        <end position="148"/>
    </location>
</feature>
<dbReference type="PROSITE" id="PS50267">
    <property type="entry name" value="NA_NEUROTRAN_SYMP_3"/>
    <property type="match status" value="1"/>
</dbReference>